<feature type="compositionally biased region" description="Polar residues" evidence="1">
    <location>
        <begin position="54"/>
        <end position="64"/>
    </location>
</feature>
<evidence type="ECO:0000313" key="2">
    <source>
        <dbReference type="EMBL" id="SGZ55145.1"/>
    </source>
</evidence>
<sequence length="142" mass="15972">MTGTPRSPHAEQTNHDSDSSPSQQIVNLYINGFNVENLYYNSLESNDSNRKNTYDSLGQVQSDSRAVHGSESKKGQGNTVLYFDYIYHLNRDSWVGSLLRFDPLSLSELQGLSHTSHGYMRDSNEGSSGCSMKKRVSKRDMN</sequence>
<reference evidence="2 3" key="1">
    <citation type="submission" date="2016-10" db="EMBL/GenBank/DDBJ databases">
        <authorList>
            <person name="de Groot N.N."/>
        </authorList>
    </citation>
    <scope>NUCLEOTIDE SEQUENCE [LARGE SCALE GENOMIC DNA]</scope>
    <source>
        <strain evidence="2 3">PYCC 4715</strain>
    </source>
</reference>
<proteinExistence type="predicted"/>
<feature type="compositionally biased region" description="Basic and acidic residues" evidence="1">
    <location>
        <begin position="8"/>
        <end position="18"/>
    </location>
</feature>
<feature type="region of interest" description="Disordered" evidence="1">
    <location>
        <begin position="44"/>
        <end position="75"/>
    </location>
</feature>
<dbReference type="EMBL" id="LT635767">
    <property type="protein sequence ID" value="SGZ55145.1"/>
    <property type="molecule type" value="Genomic_DNA"/>
</dbReference>
<dbReference type="Proteomes" id="UP000182259">
    <property type="component" value="Chromosome IV"/>
</dbReference>
<accession>A0A1L0BUY3</accession>
<name>A0A1L0BUY3_9ASCO</name>
<feature type="compositionally biased region" description="Basic and acidic residues" evidence="1">
    <location>
        <begin position="65"/>
        <end position="74"/>
    </location>
</feature>
<evidence type="ECO:0000256" key="1">
    <source>
        <dbReference type="SAM" id="MobiDB-lite"/>
    </source>
</evidence>
<evidence type="ECO:0000313" key="3">
    <source>
        <dbReference type="Proteomes" id="UP000182259"/>
    </source>
</evidence>
<organism evidence="2 3">
    <name type="scientific">Sungouiella intermedia</name>
    <dbReference type="NCBI Taxonomy" id="45354"/>
    <lineage>
        <taxon>Eukaryota</taxon>
        <taxon>Fungi</taxon>
        <taxon>Dikarya</taxon>
        <taxon>Ascomycota</taxon>
        <taxon>Saccharomycotina</taxon>
        <taxon>Pichiomycetes</taxon>
        <taxon>Metschnikowiaceae</taxon>
        <taxon>Sungouiella</taxon>
    </lineage>
</organism>
<feature type="region of interest" description="Disordered" evidence="1">
    <location>
        <begin position="1"/>
        <end position="22"/>
    </location>
</feature>
<protein>
    <submittedName>
        <fullName evidence="2">CIC11C00000003334</fullName>
    </submittedName>
</protein>
<feature type="region of interest" description="Disordered" evidence="1">
    <location>
        <begin position="115"/>
        <end position="142"/>
    </location>
</feature>
<dbReference type="AlphaFoldDB" id="A0A1L0BUY3"/>
<feature type="compositionally biased region" description="Basic residues" evidence="1">
    <location>
        <begin position="132"/>
        <end position="142"/>
    </location>
</feature>
<gene>
    <name evidence="2" type="ORF">SAMEA4029009_CIC11G00000003334</name>
</gene>